<dbReference type="RefSeq" id="WP_247200916.1">
    <property type="nucleotide sequence ID" value="NZ_JALKCG010000004.1"/>
</dbReference>
<accession>A0ABT0DN43</accession>
<proteinExistence type="predicted"/>
<keyword evidence="1" id="KW-0472">Membrane</keyword>
<feature type="transmembrane region" description="Helical" evidence="1">
    <location>
        <begin position="74"/>
        <end position="96"/>
    </location>
</feature>
<gene>
    <name evidence="2" type="ORF">MWN33_11720</name>
</gene>
<dbReference type="Proteomes" id="UP001202867">
    <property type="component" value="Unassembled WGS sequence"/>
</dbReference>
<comment type="caution">
    <text evidence="2">The sequence shown here is derived from an EMBL/GenBank/DDBJ whole genome shotgun (WGS) entry which is preliminary data.</text>
</comment>
<dbReference type="Pfam" id="PF13787">
    <property type="entry name" value="HXXEE"/>
    <property type="match status" value="1"/>
</dbReference>
<keyword evidence="1" id="KW-1133">Transmembrane helix</keyword>
<evidence type="ECO:0000313" key="3">
    <source>
        <dbReference type="Proteomes" id="UP001202867"/>
    </source>
</evidence>
<reference evidence="2 3" key="1">
    <citation type="submission" date="2022-04" db="EMBL/GenBank/DDBJ databases">
        <authorList>
            <person name="Grouzdev D.S."/>
            <person name="Pantiukh K.S."/>
            <person name="Krutkina M.S."/>
        </authorList>
    </citation>
    <scope>NUCLEOTIDE SEQUENCE [LARGE SCALE GENOMIC DNA]</scope>
    <source>
        <strain evidence="2 3">Jip08</strain>
    </source>
</reference>
<dbReference type="InterPro" id="IPR025671">
    <property type="entry name" value="HXXEE"/>
</dbReference>
<feature type="transmembrane region" description="Helical" evidence="1">
    <location>
        <begin position="102"/>
        <end position="124"/>
    </location>
</feature>
<evidence type="ECO:0000256" key="1">
    <source>
        <dbReference type="SAM" id="Phobius"/>
    </source>
</evidence>
<reference evidence="3" key="2">
    <citation type="submission" date="2023-07" db="EMBL/GenBank/DDBJ databases">
        <title>Ancylobacter moscoviensis sp. nov., facultatively methylotrophic bacteria from activated sludge and the reclassification of Starkeya novella (Starkey 1934) Kelly et al. 2000 as Ancylobacter novellus comb. nov., Starkeya koreensis Im et al. 2006 as Ancylobacter koreensis comb.nov., Angulomicrobium tetraedrale Vasil'eva et al. 1986 as Ancylobacter tetraedralis comb. nov., Angulomicrobium amanitiforme Fritz et al. 2004 as Ancylobacter amanitiformis comb. nov. and Methylorhabdus multivorans Doronina et al. 1996 as Ancylobacter multivorans comb. nov. and emended description of the genus Ancylobacter.</title>
        <authorList>
            <person name="Doronina N."/>
            <person name="Chemodurova A."/>
            <person name="Grouzdev D."/>
            <person name="Koziaeva V."/>
            <person name="Shi W."/>
            <person name="Wu L."/>
            <person name="Kaparullina E."/>
        </authorList>
    </citation>
    <scope>NUCLEOTIDE SEQUENCE [LARGE SCALE GENOMIC DNA]</scope>
    <source>
        <strain evidence="3">Jip08</strain>
    </source>
</reference>
<name>A0ABT0DN43_9HYPH</name>
<keyword evidence="3" id="KW-1185">Reference proteome</keyword>
<feature type="transmembrane region" description="Helical" evidence="1">
    <location>
        <begin position="136"/>
        <end position="160"/>
    </location>
</feature>
<sequence length="196" mass="20995">MRARFGRMESWLADRWVAGAGFMAAALLASTPLLAMVAPLALVLIFLHSPGYMMHQVEEHAGDRFRRFANDRVFGGREALTTPAVLVINVGVVWLLNLGALYAALAWGAGYGLVAPYAMLVNALTHIGARLRLGAYNPGLMTAVVLFLPLSVTTIAVIGMEPEVGWRLHAAGLAGALLLHLAIVAHVALRLRRLPG</sequence>
<evidence type="ECO:0000313" key="2">
    <source>
        <dbReference type="EMBL" id="MCK0208695.1"/>
    </source>
</evidence>
<organism evidence="2 3">
    <name type="scientific">Ancylobacter koreensis</name>
    <dbReference type="NCBI Taxonomy" id="266121"/>
    <lineage>
        <taxon>Bacteria</taxon>
        <taxon>Pseudomonadati</taxon>
        <taxon>Pseudomonadota</taxon>
        <taxon>Alphaproteobacteria</taxon>
        <taxon>Hyphomicrobiales</taxon>
        <taxon>Xanthobacteraceae</taxon>
        <taxon>Ancylobacter</taxon>
    </lineage>
</organism>
<keyword evidence="1" id="KW-0812">Transmembrane</keyword>
<feature type="transmembrane region" description="Helical" evidence="1">
    <location>
        <begin position="166"/>
        <end position="189"/>
    </location>
</feature>
<protein>
    <submittedName>
        <fullName evidence="2">HXXEE domain-containing protein</fullName>
    </submittedName>
</protein>
<feature type="transmembrane region" description="Helical" evidence="1">
    <location>
        <begin position="20"/>
        <end position="47"/>
    </location>
</feature>
<dbReference type="EMBL" id="JALKCG010000004">
    <property type="protein sequence ID" value="MCK0208695.1"/>
    <property type="molecule type" value="Genomic_DNA"/>
</dbReference>